<proteinExistence type="predicted"/>
<evidence type="ECO:0000259" key="1">
    <source>
        <dbReference type="Pfam" id="PF05678"/>
    </source>
</evidence>
<dbReference type="Pfam" id="PF05678">
    <property type="entry name" value="VQ"/>
    <property type="match status" value="1"/>
</dbReference>
<comment type="caution">
    <text evidence="2">The sequence shown here is derived from an EMBL/GenBank/DDBJ whole genome shotgun (WGS) entry which is preliminary data.</text>
</comment>
<dbReference type="EMBL" id="WHWC01000012">
    <property type="protein sequence ID" value="KAG8372118.1"/>
    <property type="molecule type" value="Genomic_DNA"/>
</dbReference>
<accession>A0AAV6WNQ4</accession>
<reference evidence="2" key="1">
    <citation type="submission" date="2019-10" db="EMBL/GenBank/DDBJ databases">
        <authorList>
            <person name="Zhang R."/>
            <person name="Pan Y."/>
            <person name="Wang J."/>
            <person name="Ma R."/>
            <person name="Yu S."/>
        </authorList>
    </citation>
    <scope>NUCLEOTIDE SEQUENCE</scope>
    <source>
        <strain evidence="2">LA-IB0</strain>
        <tissue evidence="2">Leaf</tissue>
    </source>
</reference>
<feature type="domain" description="VQ" evidence="1">
    <location>
        <begin position="26"/>
        <end position="51"/>
    </location>
</feature>
<name>A0AAV6WNQ4_9LAMI</name>
<evidence type="ECO:0000313" key="2">
    <source>
        <dbReference type="EMBL" id="KAG8372118.1"/>
    </source>
</evidence>
<sequence length="132" mass="14634">MDKLHKRSNKHPKNKKNQPLKVVYIANPIKFKTSVSEFRALVQELTGQDSDVPDSTRFTADDGVSGRRGEVANAVKVAAEASVHDVTKIEYSSSNGYEQAVENGSVQSIFGSYDDVFWHEAAHDLDVLKNLN</sequence>
<organism evidence="2 3">
    <name type="scientific">Buddleja alternifolia</name>
    <dbReference type="NCBI Taxonomy" id="168488"/>
    <lineage>
        <taxon>Eukaryota</taxon>
        <taxon>Viridiplantae</taxon>
        <taxon>Streptophyta</taxon>
        <taxon>Embryophyta</taxon>
        <taxon>Tracheophyta</taxon>
        <taxon>Spermatophyta</taxon>
        <taxon>Magnoliopsida</taxon>
        <taxon>eudicotyledons</taxon>
        <taxon>Gunneridae</taxon>
        <taxon>Pentapetalae</taxon>
        <taxon>asterids</taxon>
        <taxon>lamiids</taxon>
        <taxon>Lamiales</taxon>
        <taxon>Scrophulariaceae</taxon>
        <taxon>Buddlejeae</taxon>
        <taxon>Buddleja</taxon>
    </lineage>
</organism>
<dbReference type="PANTHER" id="PTHR33624">
    <property type="entry name" value="SIGMA FACTOR BINDING PROTEIN 1, CHLOROPLASTIC"/>
    <property type="match status" value="1"/>
</dbReference>
<protein>
    <recommendedName>
        <fullName evidence="1">VQ domain-containing protein</fullName>
    </recommendedName>
</protein>
<dbReference type="InterPro" id="IPR008889">
    <property type="entry name" value="VQ"/>
</dbReference>
<dbReference type="PANTHER" id="PTHR33624:SF17">
    <property type="entry name" value="OS07G0687400 PROTEIN"/>
    <property type="match status" value="1"/>
</dbReference>
<dbReference type="Proteomes" id="UP000826271">
    <property type="component" value="Unassembled WGS sequence"/>
</dbReference>
<dbReference type="InterPro" id="IPR039335">
    <property type="entry name" value="SIB1/2"/>
</dbReference>
<evidence type="ECO:0000313" key="3">
    <source>
        <dbReference type="Proteomes" id="UP000826271"/>
    </source>
</evidence>
<dbReference type="AlphaFoldDB" id="A0AAV6WNQ4"/>
<gene>
    <name evidence="2" type="ORF">BUALT_Bualt12G0033200</name>
</gene>
<keyword evidence="3" id="KW-1185">Reference proteome</keyword>